<accession>A0A7X3MMA5</accession>
<keyword evidence="2" id="KW-0282">Flagellum</keyword>
<gene>
    <name evidence="1" type="ORF">GN277_00095</name>
    <name evidence="2" type="ORF">GN277_27215</name>
</gene>
<evidence type="ECO:0000313" key="1">
    <source>
        <dbReference type="EMBL" id="MXP73903.1"/>
    </source>
</evidence>
<dbReference type="AlphaFoldDB" id="A0A7X3MMA5"/>
<proteinExistence type="predicted"/>
<dbReference type="Pfam" id="PF06289">
    <property type="entry name" value="FlbD"/>
    <property type="match status" value="1"/>
</dbReference>
<dbReference type="InterPro" id="IPR009384">
    <property type="entry name" value="SwrD-like"/>
</dbReference>
<keyword evidence="2" id="KW-0969">Cilium</keyword>
<dbReference type="EMBL" id="WUQX01000001">
    <property type="protein sequence ID" value="MXP73903.1"/>
    <property type="molecule type" value="Genomic_DNA"/>
</dbReference>
<evidence type="ECO:0000313" key="3">
    <source>
        <dbReference type="Proteomes" id="UP000460412"/>
    </source>
</evidence>
<keyword evidence="3" id="KW-1185">Reference proteome</keyword>
<comment type="caution">
    <text evidence="2">The sequence shown here is derived from an EMBL/GenBank/DDBJ whole genome shotgun (WGS) entry which is preliminary data.</text>
</comment>
<dbReference type="PANTHER" id="PTHR39185">
    <property type="entry name" value="SWARMING MOTILITY PROTEIN SWRD"/>
    <property type="match status" value="1"/>
</dbReference>
<protein>
    <submittedName>
        <fullName evidence="2">Flagellar protein FlbD</fullName>
    </submittedName>
</protein>
<sequence>MIMLTKLNDTKIVLNCAHIESVELIPESKILMTNGKFYIVKEGAEEIIRKTIEYNGKIHCYRGDR</sequence>
<dbReference type="EMBL" id="WUQX01000001">
    <property type="protein sequence ID" value="MXP78890.1"/>
    <property type="molecule type" value="Genomic_DNA"/>
</dbReference>
<dbReference type="Proteomes" id="UP000460412">
    <property type="component" value="Unassembled WGS sequence"/>
</dbReference>
<dbReference type="PANTHER" id="PTHR39185:SF1">
    <property type="entry name" value="SWARMING MOTILITY PROTEIN SWRD"/>
    <property type="match status" value="1"/>
</dbReference>
<reference evidence="2 3" key="1">
    <citation type="submission" date="2019-12" db="EMBL/GenBank/DDBJ databases">
        <title>Sporaefaciens musculi gen. nov., sp. nov., a novel bacterium isolated from the caecum of an obese mouse.</title>
        <authorList>
            <person name="Rasmussen T.S."/>
            <person name="Streidl T."/>
            <person name="Hitch T.C.A."/>
            <person name="Wortmann E."/>
            <person name="Deptula P."/>
            <person name="Hansen M."/>
            <person name="Nielsen D.S."/>
            <person name="Clavel T."/>
            <person name="Vogensen F.K."/>
        </authorList>
    </citation>
    <scope>NUCLEOTIDE SEQUENCE [LARGE SCALE GENOMIC DNA]</scope>
    <source>
        <strain evidence="2 3">WCA-9-b2</strain>
    </source>
</reference>
<evidence type="ECO:0000313" key="2">
    <source>
        <dbReference type="EMBL" id="MXP78890.1"/>
    </source>
</evidence>
<organism evidence="2 3">
    <name type="scientific">Sporofaciens musculi</name>
    <dbReference type="NCBI Taxonomy" id="2681861"/>
    <lineage>
        <taxon>Bacteria</taxon>
        <taxon>Bacillati</taxon>
        <taxon>Bacillota</taxon>
        <taxon>Clostridia</taxon>
        <taxon>Lachnospirales</taxon>
        <taxon>Lachnospiraceae</taxon>
        <taxon>Sporofaciens</taxon>
    </lineage>
</organism>
<keyword evidence="2" id="KW-0966">Cell projection</keyword>
<name>A0A7X3MMA5_9FIRM</name>